<dbReference type="RefSeq" id="WP_149615074.1">
    <property type="nucleotide sequence ID" value="NZ_SEUK01000055.1"/>
</dbReference>
<proteinExistence type="predicted"/>
<reference evidence="3 4" key="1">
    <citation type="submission" date="2019-01" db="EMBL/GenBank/DDBJ databases">
        <title>Genome sequences of marine Pseudoalteromonas species.</title>
        <authorList>
            <person name="Boraston A.B."/>
            <person name="Hehemann J.-H."/>
            <person name="Vickers C.J."/>
            <person name="Salama-Alber O."/>
            <person name="Abe K."/>
            <person name="Hettle A.J."/>
        </authorList>
    </citation>
    <scope>NUCLEOTIDE SEQUENCE [LARGE SCALE GENOMIC DNA]</scope>
    <source>
        <strain evidence="3 4">PS42</strain>
    </source>
</reference>
<accession>A0AB73BBP8</accession>
<protein>
    <submittedName>
        <fullName evidence="3">Uncharacterized protein</fullName>
    </submittedName>
</protein>
<evidence type="ECO:0000256" key="2">
    <source>
        <dbReference type="SAM" id="Phobius"/>
    </source>
</evidence>
<organism evidence="3 4">
    <name type="scientific">Pseudoalteromonas fuliginea</name>
    <dbReference type="NCBI Taxonomy" id="1872678"/>
    <lineage>
        <taxon>Bacteria</taxon>
        <taxon>Pseudomonadati</taxon>
        <taxon>Pseudomonadota</taxon>
        <taxon>Gammaproteobacteria</taxon>
        <taxon>Alteromonadales</taxon>
        <taxon>Pseudoalteromonadaceae</taxon>
        <taxon>Pseudoalteromonas</taxon>
    </lineage>
</organism>
<dbReference type="AlphaFoldDB" id="A0AB73BBP8"/>
<feature type="region of interest" description="Disordered" evidence="1">
    <location>
        <begin position="1"/>
        <end position="32"/>
    </location>
</feature>
<dbReference type="EMBL" id="SEUK01000055">
    <property type="protein sequence ID" value="KAA1156796.1"/>
    <property type="molecule type" value="Genomic_DNA"/>
</dbReference>
<feature type="transmembrane region" description="Helical" evidence="2">
    <location>
        <begin position="167"/>
        <end position="188"/>
    </location>
</feature>
<keyword evidence="2" id="KW-0812">Transmembrane</keyword>
<gene>
    <name evidence="3" type="ORF">EU508_17810</name>
</gene>
<feature type="transmembrane region" description="Helical" evidence="2">
    <location>
        <begin position="88"/>
        <end position="110"/>
    </location>
</feature>
<dbReference type="Proteomes" id="UP000324162">
    <property type="component" value="Unassembled WGS sequence"/>
</dbReference>
<name>A0AB73BBP8_9GAMM</name>
<keyword evidence="2" id="KW-0472">Membrane</keyword>
<evidence type="ECO:0000313" key="4">
    <source>
        <dbReference type="Proteomes" id="UP000324162"/>
    </source>
</evidence>
<sequence>MTIENKVTEMPNIESQKNETEPESSKSETERFHFDQDKYDARQKELRKSMYLAFTFIFALSILMFASLRNPGIYEIDKETFILINQAFNAIVLLVIPFFLGSLGAIARILMAGVKAGQHGVLVVSSGLMAMFSWVGIKSGVLLAIVAPHLEKQGVSSTVTMQTESNFYTMALVAIAVGMFSSNLYIFINQRVEQLSAVKKP</sequence>
<feature type="transmembrane region" description="Helical" evidence="2">
    <location>
        <begin position="50"/>
        <end position="68"/>
    </location>
</feature>
<keyword evidence="2" id="KW-1133">Transmembrane helix</keyword>
<comment type="caution">
    <text evidence="3">The sequence shown here is derived from an EMBL/GenBank/DDBJ whole genome shotgun (WGS) entry which is preliminary data.</text>
</comment>
<feature type="transmembrane region" description="Helical" evidence="2">
    <location>
        <begin position="122"/>
        <end position="147"/>
    </location>
</feature>
<evidence type="ECO:0000313" key="3">
    <source>
        <dbReference type="EMBL" id="KAA1156796.1"/>
    </source>
</evidence>
<evidence type="ECO:0000256" key="1">
    <source>
        <dbReference type="SAM" id="MobiDB-lite"/>
    </source>
</evidence>
<feature type="compositionally biased region" description="Basic and acidic residues" evidence="1">
    <location>
        <begin position="16"/>
        <end position="32"/>
    </location>
</feature>